<dbReference type="InterPro" id="IPR006121">
    <property type="entry name" value="HMA_dom"/>
</dbReference>
<dbReference type="Pfam" id="PF00403">
    <property type="entry name" value="HMA"/>
    <property type="match status" value="1"/>
</dbReference>
<evidence type="ECO:0000256" key="1">
    <source>
        <dbReference type="ARBA" id="ARBA00022723"/>
    </source>
</evidence>
<dbReference type="GO" id="GO:0046872">
    <property type="term" value="F:metal ion binding"/>
    <property type="evidence" value="ECO:0007669"/>
    <property type="project" value="UniProtKB-KW"/>
</dbReference>
<dbReference type="InterPro" id="IPR036163">
    <property type="entry name" value="HMA_dom_sf"/>
</dbReference>
<protein>
    <submittedName>
        <fullName evidence="3">Copper chaperone</fullName>
    </submittedName>
</protein>
<evidence type="ECO:0000313" key="4">
    <source>
        <dbReference type="Proteomes" id="UP000317078"/>
    </source>
</evidence>
<dbReference type="PROSITE" id="PS50846">
    <property type="entry name" value="HMA_2"/>
    <property type="match status" value="1"/>
</dbReference>
<comment type="caution">
    <text evidence="3">The sequence shown here is derived from an EMBL/GenBank/DDBJ whole genome shotgun (WGS) entry which is preliminary data.</text>
</comment>
<keyword evidence="4" id="KW-1185">Reference proteome</keyword>
<feature type="domain" description="HMA" evidence="2">
    <location>
        <begin position="15"/>
        <end position="79"/>
    </location>
</feature>
<dbReference type="EMBL" id="RCZP01000008">
    <property type="protein sequence ID" value="TPG57416.1"/>
    <property type="molecule type" value="Genomic_DNA"/>
</dbReference>
<dbReference type="CDD" id="cd00371">
    <property type="entry name" value="HMA"/>
    <property type="match status" value="1"/>
</dbReference>
<dbReference type="OrthoDB" id="9801832at2"/>
<organism evidence="3 4">
    <name type="scientific">Muricoccus nepalensis</name>
    <dbReference type="NCBI Taxonomy" id="1854500"/>
    <lineage>
        <taxon>Bacteria</taxon>
        <taxon>Pseudomonadati</taxon>
        <taxon>Pseudomonadota</taxon>
        <taxon>Alphaproteobacteria</taxon>
        <taxon>Acetobacterales</taxon>
        <taxon>Roseomonadaceae</taxon>
        <taxon>Muricoccus</taxon>
    </lineage>
</organism>
<dbReference type="Gene3D" id="3.30.70.100">
    <property type="match status" value="1"/>
</dbReference>
<name>A0A502G8R3_9PROT</name>
<dbReference type="InterPro" id="IPR017969">
    <property type="entry name" value="Heavy-metal-associated_CS"/>
</dbReference>
<proteinExistence type="predicted"/>
<dbReference type="PROSITE" id="PS01047">
    <property type="entry name" value="HMA_1"/>
    <property type="match status" value="1"/>
</dbReference>
<dbReference type="Proteomes" id="UP000317078">
    <property type="component" value="Unassembled WGS sequence"/>
</dbReference>
<evidence type="ECO:0000259" key="2">
    <source>
        <dbReference type="PROSITE" id="PS50846"/>
    </source>
</evidence>
<keyword evidence="1" id="KW-0479">Metal-binding</keyword>
<dbReference type="SUPFAM" id="SSF55008">
    <property type="entry name" value="HMA, heavy metal-associated domain"/>
    <property type="match status" value="1"/>
</dbReference>
<dbReference type="AlphaFoldDB" id="A0A502G8R3"/>
<evidence type="ECO:0000313" key="3">
    <source>
        <dbReference type="EMBL" id="TPG57416.1"/>
    </source>
</evidence>
<reference evidence="3 4" key="1">
    <citation type="journal article" date="2019" name="Environ. Microbiol.">
        <title>Species interactions and distinct microbial communities in high Arctic permafrost affected cryosols are associated with the CH4 and CO2 gas fluxes.</title>
        <authorList>
            <person name="Altshuler I."/>
            <person name="Hamel J."/>
            <person name="Turney S."/>
            <person name="Magnuson E."/>
            <person name="Levesque R."/>
            <person name="Greer C."/>
            <person name="Whyte L.G."/>
        </authorList>
    </citation>
    <scope>NUCLEOTIDE SEQUENCE [LARGE SCALE GENOMIC DNA]</scope>
    <source>
        <strain evidence="3 4">S9.3B</strain>
    </source>
</reference>
<accession>A0A502G8R3</accession>
<gene>
    <name evidence="3" type="ORF">EAH89_10815</name>
</gene>
<sequence>MGNPICLPARKESTTMARIAISNMNCGGCAKGVTSTVKEADPSAQIEVDLDRKQIAVTGISSDSSSLIAALQAAGWKAEIVAA</sequence>